<evidence type="ECO:0000256" key="5">
    <source>
        <dbReference type="ARBA" id="ARBA00022840"/>
    </source>
</evidence>
<comment type="caution">
    <text evidence="11">The sequence shown here is derived from an EMBL/GenBank/DDBJ whole genome shotgun (WGS) entry which is preliminary data.</text>
</comment>
<feature type="domain" description="Disease resistance protein winged helix" evidence="9">
    <location>
        <begin position="445"/>
        <end position="513"/>
    </location>
</feature>
<feature type="domain" description="Disease resistance protein At4g27190-like leucine-rich repeats" evidence="8">
    <location>
        <begin position="878"/>
        <end position="1012"/>
    </location>
</feature>
<dbReference type="Gene3D" id="1.10.8.430">
    <property type="entry name" value="Helical domain of apoptotic protease-activating factors"/>
    <property type="match status" value="1"/>
</dbReference>
<dbReference type="GO" id="GO:0005524">
    <property type="term" value="F:ATP binding"/>
    <property type="evidence" value="ECO:0007669"/>
    <property type="project" value="UniProtKB-KW"/>
</dbReference>
<evidence type="ECO:0000256" key="1">
    <source>
        <dbReference type="ARBA" id="ARBA00022614"/>
    </source>
</evidence>
<feature type="domain" description="R13L1/DRL21-like LRR repeat region" evidence="10">
    <location>
        <begin position="708"/>
        <end position="834"/>
    </location>
</feature>
<feature type="domain" description="Disease resistance N-terminal" evidence="7">
    <location>
        <begin position="10"/>
        <end position="105"/>
    </location>
</feature>
<reference evidence="11 12" key="1">
    <citation type="submission" date="2024-11" db="EMBL/GenBank/DDBJ databases">
        <title>Chromosome-level genome assembly of Eucalyptus globulus Labill. provides insights into its genome evolution.</title>
        <authorList>
            <person name="Li X."/>
        </authorList>
    </citation>
    <scope>NUCLEOTIDE SEQUENCE [LARGE SCALE GENOMIC DNA]</scope>
    <source>
        <strain evidence="11">CL2024</strain>
        <tissue evidence="11">Fresh tender leaves</tissue>
    </source>
</reference>
<keyword evidence="3" id="KW-0547">Nucleotide-binding</keyword>
<dbReference type="InterPro" id="IPR002182">
    <property type="entry name" value="NB-ARC"/>
</dbReference>
<gene>
    <name evidence="11" type="ORF">ACJRO7_010080</name>
</gene>
<evidence type="ECO:0000259" key="10">
    <source>
        <dbReference type="Pfam" id="PF25019"/>
    </source>
</evidence>
<evidence type="ECO:0000256" key="3">
    <source>
        <dbReference type="ARBA" id="ARBA00022741"/>
    </source>
</evidence>
<dbReference type="Pfam" id="PF18052">
    <property type="entry name" value="Rx_N"/>
    <property type="match status" value="1"/>
</dbReference>
<dbReference type="Pfam" id="PF00931">
    <property type="entry name" value="NB-ARC"/>
    <property type="match status" value="1"/>
</dbReference>
<dbReference type="FunFam" id="1.10.10.10:FF:000322">
    <property type="entry name" value="Probable disease resistance protein At1g63360"/>
    <property type="match status" value="1"/>
</dbReference>
<dbReference type="InterPro" id="IPR041118">
    <property type="entry name" value="Rx_N"/>
</dbReference>
<dbReference type="Gene3D" id="3.40.50.300">
    <property type="entry name" value="P-loop containing nucleotide triphosphate hydrolases"/>
    <property type="match status" value="1"/>
</dbReference>
<accession>A0ABD3LEE3</accession>
<dbReference type="Gene3D" id="1.10.10.10">
    <property type="entry name" value="Winged helix-like DNA-binding domain superfamily/Winged helix DNA-binding domain"/>
    <property type="match status" value="1"/>
</dbReference>
<dbReference type="PANTHER" id="PTHR36766:SF51">
    <property type="entry name" value="DISEASE RESISTANCE RPP13-LIKE PROTEIN 1"/>
    <property type="match status" value="1"/>
</dbReference>
<proteinExistence type="predicted"/>
<dbReference type="Pfam" id="PF23559">
    <property type="entry name" value="WHD_DRP"/>
    <property type="match status" value="1"/>
</dbReference>
<dbReference type="SUPFAM" id="SSF52540">
    <property type="entry name" value="P-loop containing nucleoside triphosphate hydrolases"/>
    <property type="match status" value="1"/>
</dbReference>
<dbReference type="InterPro" id="IPR056789">
    <property type="entry name" value="LRR_R13L1-DRL21"/>
</dbReference>
<dbReference type="Pfam" id="PF25019">
    <property type="entry name" value="LRR_R13L1-DRL21"/>
    <property type="match status" value="1"/>
</dbReference>
<evidence type="ECO:0000313" key="12">
    <source>
        <dbReference type="Proteomes" id="UP001634007"/>
    </source>
</evidence>
<keyword evidence="5" id="KW-0067">ATP-binding</keyword>
<evidence type="ECO:0008006" key="13">
    <source>
        <dbReference type="Google" id="ProtNLM"/>
    </source>
</evidence>
<dbReference type="Proteomes" id="UP001634007">
    <property type="component" value="Unassembled WGS sequence"/>
</dbReference>
<dbReference type="EMBL" id="JBJKBG010000002">
    <property type="protein sequence ID" value="KAL3748934.1"/>
    <property type="molecule type" value="Genomic_DNA"/>
</dbReference>
<dbReference type="Pfam" id="PF23247">
    <property type="entry name" value="LRR_RPS2"/>
    <property type="match status" value="2"/>
</dbReference>
<feature type="domain" description="NB-ARC" evidence="6">
    <location>
        <begin position="205"/>
        <end position="347"/>
    </location>
</feature>
<organism evidence="11 12">
    <name type="scientific">Eucalyptus globulus</name>
    <name type="common">Tasmanian blue gum</name>
    <dbReference type="NCBI Taxonomy" id="34317"/>
    <lineage>
        <taxon>Eukaryota</taxon>
        <taxon>Viridiplantae</taxon>
        <taxon>Streptophyta</taxon>
        <taxon>Embryophyta</taxon>
        <taxon>Tracheophyta</taxon>
        <taxon>Spermatophyta</taxon>
        <taxon>Magnoliopsida</taxon>
        <taxon>eudicotyledons</taxon>
        <taxon>Gunneridae</taxon>
        <taxon>Pentapetalae</taxon>
        <taxon>rosids</taxon>
        <taxon>malvids</taxon>
        <taxon>Myrtales</taxon>
        <taxon>Myrtaceae</taxon>
        <taxon>Myrtoideae</taxon>
        <taxon>Eucalypteae</taxon>
        <taxon>Eucalyptus</taxon>
    </lineage>
</organism>
<dbReference type="InterPro" id="IPR042197">
    <property type="entry name" value="Apaf_helical"/>
</dbReference>
<keyword evidence="12" id="KW-1185">Reference proteome</keyword>
<keyword evidence="4" id="KW-0611">Plant defense</keyword>
<evidence type="ECO:0000313" key="11">
    <source>
        <dbReference type="EMBL" id="KAL3748934.1"/>
    </source>
</evidence>
<dbReference type="FunFam" id="3.40.50.300:FF:001091">
    <property type="entry name" value="Probable disease resistance protein At1g61300"/>
    <property type="match status" value="1"/>
</dbReference>
<dbReference type="InterPro" id="IPR036388">
    <property type="entry name" value="WH-like_DNA-bd_sf"/>
</dbReference>
<dbReference type="InterPro" id="IPR057135">
    <property type="entry name" value="At4g27190-like_LRR"/>
</dbReference>
<keyword evidence="2" id="KW-0677">Repeat</keyword>
<dbReference type="PANTHER" id="PTHR36766">
    <property type="entry name" value="PLANT BROAD-SPECTRUM MILDEW RESISTANCE PROTEIN RPW8"/>
    <property type="match status" value="1"/>
</dbReference>
<dbReference type="InterPro" id="IPR058922">
    <property type="entry name" value="WHD_DRP"/>
</dbReference>
<dbReference type="Gene3D" id="1.20.5.4130">
    <property type="match status" value="1"/>
</dbReference>
<sequence length="1439" mass="162272">MAIGEILLSACLQVLFEKLASLGLHYAQREGAQPFSEFSILFNKWEKMLVTINAVLADAEDKQLSNKGPVKLWLDDVRDLAYDMEDLLDEFAIEATQAKLKAKSSTSGGLQKWMFPLISQYKPSISNPNLGSLVSKAEVQKISDKLEEIVNRKAHLSLIENAMNRSNYTDKRLPSSCLPERRFFGREKEEAEIFELLTSEAEKVDTTLSIVPIVGMGGIGKTTLAQQLYNDVKVSSCFEKGAWVCVSDVFNVHDITKTILRSIPKEFNESEDLNGLQVKLKDSLSGKKFLVVLDDVWNENYVEWTALLKPFEAGAKGSKIIITTRNNTVASITGALPYPLKELSLNNCTSLLAFHALKTTNFEKHPDLETIGKKIAKKCKGSPLAAKVLGGLLRGKGNPDQWEAILNNKMWDLPTEENDEIIRVLKLSYVHLPSYLKRCFVYCAIFPKDHKIERDELVHLWIAEGFLDGGRSNDNILKWGQACFDELVSRSFLQQSSVNASKFSMHDHLNDLAKSIAGGTCFNTKSQPVDNEDDASPKKVRYASFTSSWHITSKCMKPYHQMKVLRSLIIFFDMSSWGFKFHISNKVLHDLLTKLKYLRGFSLCHCSIIEVPNCVGDLKHLRYLNFSYTNIKRLPESIGGLCNLQALILKGCQELSLLPQGITKLVSLQFLDIRDTRCLKEMPLSIGNLKNLLILSKFVVGPDKGSRLKELKNLPHLQGELFISELQKVEEVRDAIDANLIGKRGLSNLFLNWGENFGNLQNGKHKAPVLNYLRPHINLEHLSISHYGGARFPSWLDGPSYSKIVFLCLQDCPNVTSLPPLGQLPSLRELSLEGLHAVSTIGPEFYGGKRPFSSLTTLKLEEMLAWKDWSRYAGGQEEDVTFSCLQHLVVRGCHSLVGTLPDRLDLLKKLEIYSSPHLNSSTNVVGLPSLCELSLKDCNEEILKIFVDLTSLTVLRIENLAELVYFDHGFTSYLVKLKELYVRRCDKLNYLWQNGNEMQILACLQSVAIDSCPQFASFVAGDGEMELSCNLEKMELRNCTSLEKLPSKMYTLRHLNISDCPKIMGLIVSQDDPSSNLEKMELRNCTSLEKLPSKMYTLRHLDISNCPKIMGLIVSQDDPSSNNSISQLEFLTIDECDSLISFPFVKSGLASLKELTTRKCEGLESLKDVHIWSCKNLVSLPRCLHMLSRLTRLSLRKCPALEIEDFPPLPITLATLVFESIPKMKSLPKEWHHLTSLRWLNISGCENIICLPEGGLPPNLQSFQIRDCENMKQPVKEWGLPMLTSLKDLTIDGSSVEGVWFPSEEGNKDAWNLLFPSSLTSLHLRNMRNVERLSSGLQNHLSSLETLRIIDCPKLRDLPEDGLPPSLFCLIIIGCGTLKDRCSKHSGHRWPLIQEIPFIPWLCINGCENLKDRCSKHSGDYWPLIQEIPYIIIDHVRIQ</sequence>
<evidence type="ECO:0000259" key="8">
    <source>
        <dbReference type="Pfam" id="PF23247"/>
    </source>
</evidence>
<protein>
    <recommendedName>
        <fullName evidence="13">Disease resistance RPP13-like protein 1</fullName>
    </recommendedName>
</protein>
<dbReference type="InterPro" id="IPR032675">
    <property type="entry name" value="LRR_dom_sf"/>
</dbReference>
<dbReference type="GO" id="GO:0051707">
    <property type="term" value="P:response to other organism"/>
    <property type="evidence" value="ECO:0007669"/>
    <property type="project" value="UniProtKB-ARBA"/>
</dbReference>
<dbReference type="Gene3D" id="3.80.10.10">
    <property type="entry name" value="Ribonuclease Inhibitor"/>
    <property type="match status" value="4"/>
</dbReference>
<evidence type="ECO:0000259" key="6">
    <source>
        <dbReference type="Pfam" id="PF00931"/>
    </source>
</evidence>
<evidence type="ECO:0000259" key="7">
    <source>
        <dbReference type="Pfam" id="PF18052"/>
    </source>
</evidence>
<dbReference type="InterPro" id="IPR027417">
    <property type="entry name" value="P-loop_NTPase"/>
</dbReference>
<evidence type="ECO:0000256" key="2">
    <source>
        <dbReference type="ARBA" id="ARBA00022737"/>
    </source>
</evidence>
<keyword evidence="1" id="KW-0433">Leucine-rich repeat</keyword>
<dbReference type="GO" id="GO:0006952">
    <property type="term" value="P:defense response"/>
    <property type="evidence" value="ECO:0007669"/>
    <property type="project" value="UniProtKB-KW"/>
</dbReference>
<feature type="domain" description="Disease resistance protein At4g27190-like leucine-rich repeats" evidence="8">
    <location>
        <begin position="1028"/>
        <end position="1161"/>
    </location>
</feature>
<evidence type="ECO:0000256" key="4">
    <source>
        <dbReference type="ARBA" id="ARBA00022821"/>
    </source>
</evidence>
<dbReference type="PRINTS" id="PR00364">
    <property type="entry name" value="DISEASERSIST"/>
</dbReference>
<dbReference type="SUPFAM" id="SSF52058">
    <property type="entry name" value="L domain-like"/>
    <property type="match status" value="2"/>
</dbReference>
<evidence type="ECO:0000259" key="9">
    <source>
        <dbReference type="Pfam" id="PF23559"/>
    </source>
</evidence>
<name>A0ABD3LEE3_EUCGL</name>